<dbReference type="PROSITE" id="PS00062">
    <property type="entry name" value="ALDOKETO_REDUCTASE_2"/>
    <property type="match status" value="1"/>
</dbReference>
<dbReference type="PROSITE" id="PS00063">
    <property type="entry name" value="ALDOKETO_REDUCTASE_3"/>
    <property type="match status" value="1"/>
</dbReference>
<dbReference type="CDD" id="cd19071">
    <property type="entry name" value="AKR_AKR1-5-like"/>
    <property type="match status" value="1"/>
</dbReference>
<proteinExistence type="predicted"/>
<dbReference type="InterPro" id="IPR036812">
    <property type="entry name" value="NAD(P)_OxRdtase_dom_sf"/>
</dbReference>
<evidence type="ECO:0000313" key="6">
    <source>
        <dbReference type="EMBL" id="KAG2199159.1"/>
    </source>
</evidence>
<evidence type="ECO:0000256" key="1">
    <source>
        <dbReference type="ARBA" id="ARBA00023002"/>
    </source>
</evidence>
<dbReference type="Pfam" id="PF00248">
    <property type="entry name" value="Aldo_ket_red"/>
    <property type="match status" value="1"/>
</dbReference>
<feature type="domain" description="NADP-dependent oxidoreductase" evidence="5">
    <location>
        <begin position="4"/>
        <end position="267"/>
    </location>
</feature>
<dbReference type="AlphaFoldDB" id="A0A8H7QUY9"/>
<keyword evidence="7" id="KW-1185">Reference proteome</keyword>
<evidence type="ECO:0000256" key="4">
    <source>
        <dbReference type="PIRSR" id="PIRSR000097-3"/>
    </source>
</evidence>
<dbReference type="EMBL" id="JAEPRD010000100">
    <property type="protein sequence ID" value="KAG2199159.1"/>
    <property type="molecule type" value="Genomic_DNA"/>
</dbReference>
<gene>
    <name evidence="6" type="ORF">INT47_009898</name>
</gene>
<dbReference type="Proteomes" id="UP000603453">
    <property type="component" value="Unassembled WGS sequence"/>
</dbReference>
<evidence type="ECO:0000256" key="2">
    <source>
        <dbReference type="PIRSR" id="PIRSR000097-1"/>
    </source>
</evidence>
<reference evidence="6" key="1">
    <citation type="submission" date="2020-12" db="EMBL/GenBank/DDBJ databases">
        <title>Metabolic potential, ecology and presence of endohyphal bacteria is reflected in genomic diversity of Mucoromycotina.</title>
        <authorList>
            <person name="Muszewska A."/>
            <person name="Okrasinska A."/>
            <person name="Steczkiewicz K."/>
            <person name="Drgas O."/>
            <person name="Orlowska M."/>
            <person name="Perlinska-Lenart U."/>
            <person name="Aleksandrzak-Piekarczyk T."/>
            <person name="Szatraj K."/>
            <person name="Zielenkiewicz U."/>
            <person name="Pilsyk S."/>
            <person name="Malc E."/>
            <person name="Mieczkowski P."/>
            <person name="Kruszewska J.S."/>
            <person name="Biernat P."/>
            <person name="Pawlowska J."/>
        </authorList>
    </citation>
    <scope>NUCLEOTIDE SEQUENCE</scope>
    <source>
        <strain evidence="6">WA0000017839</strain>
    </source>
</reference>
<sequence>MPALGFGSWQSKPNEVYDAVLTAIKAGYRHIDTAYVCKYNKYKNLVYFNRECGVPRAELFVTTKLWNNNHRPDLVQKAIEASLENLQLNYVDLYLMHWPIAFQASESNFPKNSDGNIAVDHSIDYIDTYAAMEKLIQLGKTRAIGVSNFTLEKVDRLLKNCKIPPAVNQVELHPYLAQSDLIKFCQNNGVHVTAYSPLGSTDSPVMQESVVVDIAKRRNASPAQVLLAWGMRRGCSVIPKSVTASRIISNFQVIELEDGDFNAIEELTKTVEPKRLVDPSPFWGVDIYGPTTKSKL</sequence>
<dbReference type="InterPro" id="IPR023210">
    <property type="entry name" value="NADP_OxRdtase_dom"/>
</dbReference>
<dbReference type="PRINTS" id="PR00069">
    <property type="entry name" value="ALDKETRDTASE"/>
</dbReference>
<dbReference type="GO" id="GO:0016616">
    <property type="term" value="F:oxidoreductase activity, acting on the CH-OH group of donors, NAD or NADP as acceptor"/>
    <property type="evidence" value="ECO:0007669"/>
    <property type="project" value="UniProtKB-ARBA"/>
</dbReference>
<dbReference type="FunFam" id="3.20.20.100:FF:000002">
    <property type="entry name" value="2,5-diketo-D-gluconic acid reductase A"/>
    <property type="match status" value="1"/>
</dbReference>
<dbReference type="SUPFAM" id="SSF51430">
    <property type="entry name" value="NAD(P)-linked oxidoreductase"/>
    <property type="match status" value="1"/>
</dbReference>
<dbReference type="PANTHER" id="PTHR11732">
    <property type="entry name" value="ALDO/KETO REDUCTASE"/>
    <property type="match status" value="1"/>
</dbReference>
<accession>A0A8H7QUY9</accession>
<comment type="caution">
    <text evidence="6">The sequence shown here is derived from an EMBL/GenBank/DDBJ whole genome shotgun (WGS) entry which is preliminary data.</text>
</comment>
<evidence type="ECO:0000313" key="7">
    <source>
        <dbReference type="Proteomes" id="UP000603453"/>
    </source>
</evidence>
<dbReference type="InterPro" id="IPR020471">
    <property type="entry name" value="AKR"/>
</dbReference>
<dbReference type="InterPro" id="IPR018170">
    <property type="entry name" value="Aldo/ket_reductase_CS"/>
</dbReference>
<name>A0A8H7QUY9_9FUNG</name>
<protein>
    <recommendedName>
        <fullName evidence="5">NADP-dependent oxidoreductase domain-containing protein</fullName>
    </recommendedName>
</protein>
<dbReference type="Gene3D" id="3.20.20.100">
    <property type="entry name" value="NADP-dependent oxidoreductase domain"/>
    <property type="match status" value="1"/>
</dbReference>
<dbReference type="OrthoDB" id="416253at2759"/>
<dbReference type="PIRSF" id="PIRSF000097">
    <property type="entry name" value="AKR"/>
    <property type="match status" value="1"/>
</dbReference>
<keyword evidence="1" id="KW-0560">Oxidoreductase</keyword>
<evidence type="ECO:0000256" key="3">
    <source>
        <dbReference type="PIRSR" id="PIRSR000097-2"/>
    </source>
</evidence>
<evidence type="ECO:0000259" key="5">
    <source>
        <dbReference type="Pfam" id="PF00248"/>
    </source>
</evidence>
<organism evidence="6 7">
    <name type="scientific">Mucor saturninus</name>
    <dbReference type="NCBI Taxonomy" id="64648"/>
    <lineage>
        <taxon>Eukaryota</taxon>
        <taxon>Fungi</taxon>
        <taxon>Fungi incertae sedis</taxon>
        <taxon>Mucoromycota</taxon>
        <taxon>Mucoromycotina</taxon>
        <taxon>Mucoromycetes</taxon>
        <taxon>Mucorales</taxon>
        <taxon>Mucorineae</taxon>
        <taxon>Mucoraceae</taxon>
        <taxon>Mucor</taxon>
    </lineage>
</organism>
<feature type="site" description="Lowers pKa of active site Tyr" evidence="4">
    <location>
        <position position="64"/>
    </location>
</feature>
<feature type="binding site" evidence="3">
    <location>
        <position position="97"/>
    </location>
    <ligand>
        <name>substrate</name>
    </ligand>
</feature>
<feature type="active site" description="Proton donor" evidence="2">
    <location>
        <position position="39"/>
    </location>
</feature>